<reference evidence="5" key="1">
    <citation type="journal article" date="2017" name="Appl. Environ. Microbiol.">
        <title>Genomic analysis of Calderihabitans maritimus KKC1, a thermophilic hydrogenogenic carboxydotrophic bacterium isolated from marine sediment.</title>
        <authorList>
            <person name="Omae K."/>
            <person name="Yoneda Y."/>
            <person name="Fukuyama Y."/>
            <person name="Yoshida T."/>
            <person name="Sako Y."/>
        </authorList>
    </citation>
    <scope>NUCLEOTIDE SEQUENCE [LARGE SCALE GENOMIC DNA]</scope>
    <source>
        <strain evidence="5">KKC1</strain>
    </source>
</reference>
<evidence type="ECO:0000256" key="1">
    <source>
        <dbReference type="ARBA" id="ARBA00022801"/>
    </source>
</evidence>
<dbReference type="PANTHER" id="PTHR43156:SF2">
    <property type="entry name" value="STAGE II SPORULATION PROTEIN E"/>
    <property type="match status" value="1"/>
</dbReference>
<dbReference type="PANTHER" id="PTHR43156">
    <property type="entry name" value="STAGE II SPORULATION PROTEIN E-RELATED"/>
    <property type="match status" value="1"/>
</dbReference>
<keyword evidence="2" id="KW-0472">Membrane</keyword>
<comment type="caution">
    <text evidence="4">The sequence shown here is derived from an EMBL/GenBank/DDBJ whole genome shotgun (WGS) entry which is preliminary data.</text>
</comment>
<dbReference type="SUPFAM" id="SSF81606">
    <property type="entry name" value="PP2C-like"/>
    <property type="match status" value="1"/>
</dbReference>
<dbReference type="OrthoDB" id="9763774at2"/>
<dbReference type="Proteomes" id="UP000197032">
    <property type="component" value="Unassembled WGS sequence"/>
</dbReference>
<name>A0A1Z5HS20_9FIRM</name>
<dbReference type="SMART" id="SM00331">
    <property type="entry name" value="PP2C_SIG"/>
    <property type="match status" value="1"/>
</dbReference>
<keyword evidence="2" id="KW-0812">Transmembrane</keyword>
<feature type="transmembrane region" description="Helical" evidence="2">
    <location>
        <begin position="282"/>
        <end position="300"/>
    </location>
</feature>
<feature type="transmembrane region" description="Helical" evidence="2">
    <location>
        <begin position="129"/>
        <end position="151"/>
    </location>
</feature>
<feature type="transmembrane region" description="Helical" evidence="2">
    <location>
        <begin position="256"/>
        <end position="276"/>
    </location>
</feature>
<dbReference type="EMBL" id="BDGJ01000063">
    <property type="protein sequence ID" value="GAW92228.1"/>
    <property type="molecule type" value="Genomic_DNA"/>
</dbReference>
<feature type="transmembrane region" description="Helical" evidence="2">
    <location>
        <begin position="103"/>
        <end position="120"/>
    </location>
</feature>
<protein>
    <submittedName>
        <fullName evidence="4">Stage II sporulation protein E</fullName>
    </submittedName>
</protein>
<dbReference type="RefSeq" id="WP_088553629.1">
    <property type="nucleotide sequence ID" value="NZ_BDGJ01000063.1"/>
</dbReference>
<dbReference type="InterPro" id="IPR052016">
    <property type="entry name" value="Bact_Sigma-Reg"/>
</dbReference>
<dbReference type="Pfam" id="PF07228">
    <property type="entry name" value="SpoIIE"/>
    <property type="match status" value="1"/>
</dbReference>
<evidence type="ECO:0000313" key="4">
    <source>
        <dbReference type="EMBL" id="GAW92228.1"/>
    </source>
</evidence>
<dbReference type="GO" id="GO:0004722">
    <property type="term" value="F:protein serine/threonine phosphatase activity"/>
    <property type="evidence" value="ECO:0007669"/>
    <property type="project" value="InterPro"/>
</dbReference>
<keyword evidence="5" id="KW-1185">Reference proteome</keyword>
<evidence type="ECO:0000313" key="5">
    <source>
        <dbReference type="Proteomes" id="UP000197032"/>
    </source>
</evidence>
<dbReference type="InterPro" id="IPR036457">
    <property type="entry name" value="PPM-type-like_dom_sf"/>
</dbReference>
<feature type="transmembrane region" description="Helical" evidence="2">
    <location>
        <begin position="157"/>
        <end position="179"/>
    </location>
</feature>
<dbReference type="InterPro" id="IPR014221">
    <property type="entry name" value="SpoII_E"/>
</dbReference>
<sequence length="810" mass="89243">MKEDIEVYPYRRIYQSKHQGKSRQNGRGASRITGQAMLKIFTWGNIALQLLGFLFGRSLVMGELLPFGPAFYAGVVSTTGTNPWLLLISVCFGIFTIRKGMEFWGSVAVLLIIALLHRFYQLDAQRRGWLLPSVSVGSVVMLARGVLAALYEPTLYKAVAISLEGFLAVGLTAAFIVVAKAVKKSKGLIRLNTEEIICFAIFGIGIVGGVGNLTVGKLSLQSLVSGFVILLSALVGGPGLGASVGTVMGMIPGLSMVNAPFLVGKYAFSGFLAGIFKSYEKLGVAVGFMLGELLLAGYLTDRGAVIANLSESALAAMLMFLIPKGVINHLAGLVFPDREEEEKAFRSYRRRSNLVVRKAKELSRIFTELSRAFSEVTVYRRETQQNLDALLNYVSKRVCARCGVLERCWGKEFYGTYQNIMGIFNLVEIRGLVLPEEISPDIKKKCLHIPELVTAVNCAYEHYKTDKAWQERWKEIHRLVSNQMEGVAAIFTHLSQGMETFLNGEEEWKKALQEALKDKKIDFGRLEIERGSNQNLEIFLTKVNCPYPTVDCKEIITGRLKPVFNQGFIVDKDYCGLEKGDPKCKLTVHLDPVYTVKVGYAQLPKEEGKISGDCYASLRLPIGRHVLILSDGMGTGAPAARESYTAVSFLKQLLSVGFSPQIAVQTVNSLLLTRSQEETFATIDLASINLFTGETDFIKIGAAPCFIRRNSDVEMIAASSLPVGIFNRVEVSTVTKHLKPGDLLVMVSDGVLEMEGGLDVEWFMDLLRSLTDKKVELIANRILERICAVGGKFPLDDLSILVARLERLSG</sequence>
<gene>
    <name evidence="4" type="ORF">KKC1_13860</name>
</gene>
<evidence type="ECO:0000256" key="2">
    <source>
        <dbReference type="SAM" id="Phobius"/>
    </source>
</evidence>
<dbReference type="NCBIfam" id="TIGR02865">
    <property type="entry name" value="spore_II_E"/>
    <property type="match status" value="1"/>
</dbReference>
<evidence type="ECO:0000259" key="3">
    <source>
        <dbReference type="SMART" id="SM00331"/>
    </source>
</evidence>
<organism evidence="4 5">
    <name type="scientific">Calderihabitans maritimus</name>
    <dbReference type="NCBI Taxonomy" id="1246530"/>
    <lineage>
        <taxon>Bacteria</taxon>
        <taxon>Bacillati</taxon>
        <taxon>Bacillota</taxon>
        <taxon>Clostridia</taxon>
        <taxon>Neomoorellales</taxon>
        <taxon>Calderihabitantaceae</taxon>
        <taxon>Calderihabitans</taxon>
    </lineage>
</organism>
<dbReference type="AlphaFoldDB" id="A0A1Z5HS20"/>
<feature type="transmembrane region" description="Helical" evidence="2">
    <location>
        <begin position="72"/>
        <end position="97"/>
    </location>
</feature>
<accession>A0A1Z5HS20</accession>
<feature type="domain" description="PPM-type phosphatase" evidence="3">
    <location>
        <begin position="595"/>
        <end position="805"/>
    </location>
</feature>
<dbReference type="InterPro" id="IPR001932">
    <property type="entry name" value="PPM-type_phosphatase-like_dom"/>
</dbReference>
<feature type="transmembrane region" description="Helical" evidence="2">
    <location>
        <begin position="223"/>
        <end position="244"/>
    </location>
</feature>
<keyword evidence="1" id="KW-0378">Hydrolase</keyword>
<dbReference type="Pfam" id="PF19732">
    <property type="entry name" value="SpoIIE_N"/>
    <property type="match status" value="1"/>
</dbReference>
<dbReference type="InterPro" id="IPR045768">
    <property type="entry name" value="SpoIIE_N"/>
</dbReference>
<feature type="transmembrane region" description="Helical" evidence="2">
    <location>
        <begin position="191"/>
        <end position="211"/>
    </location>
</feature>
<feature type="transmembrane region" description="Helical" evidence="2">
    <location>
        <begin position="40"/>
        <end position="60"/>
    </location>
</feature>
<proteinExistence type="predicted"/>
<dbReference type="Gene3D" id="3.60.40.10">
    <property type="entry name" value="PPM-type phosphatase domain"/>
    <property type="match status" value="1"/>
</dbReference>
<keyword evidence="2" id="KW-1133">Transmembrane helix</keyword>